<dbReference type="KEGG" id="ttr:Tter_2638"/>
<dbReference type="InterPro" id="IPR050595">
    <property type="entry name" value="Bact_response_regulator"/>
</dbReference>
<dbReference type="RefSeq" id="WP_012876557.1">
    <property type="nucleotide sequence ID" value="NC_013526.1"/>
</dbReference>
<organism evidence="4 5">
    <name type="scientific">Thermobaculum terrenum (strain ATCC BAA-798 / CCMEE 7001 / YNP1)</name>
    <dbReference type="NCBI Taxonomy" id="525904"/>
    <lineage>
        <taxon>Bacteria</taxon>
        <taxon>Bacillati</taxon>
        <taxon>Chloroflexota</taxon>
        <taxon>Chloroflexia</taxon>
        <taxon>Candidatus Thermobaculales</taxon>
        <taxon>Candidatus Thermobaculaceae</taxon>
        <taxon>Thermobaculum</taxon>
    </lineage>
</organism>
<dbReference type="GO" id="GO:0000160">
    <property type="term" value="P:phosphorelay signal transduction system"/>
    <property type="evidence" value="ECO:0007669"/>
    <property type="project" value="InterPro"/>
</dbReference>
<evidence type="ECO:0000313" key="5">
    <source>
        <dbReference type="Proteomes" id="UP000000323"/>
    </source>
</evidence>
<feature type="domain" description="Response regulatory" evidence="3">
    <location>
        <begin position="5"/>
        <end position="121"/>
    </location>
</feature>
<keyword evidence="5" id="KW-1185">Reference proteome</keyword>
<gene>
    <name evidence="4" type="ordered locus">Tter_2638</name>
</gene>
<dbReference type="STRING" id="525904.Tter_2638"/>
<dbReference type="InterPro" id="IPR001789">
    <property type="entry name" value="Sig_transdc_resp-reg_receiver"/>
</dbReference>
<dbReference type="InterPro" id="IPR011006">
    <property type="entry name" value="CheY-like_superfamily"/>
</dbReference>
<dbReference type="PANTHER" id="PTHR44591:SF3">
    <property type="entry name" value="RESPONSE REGULATORY DOMAIN-CONTAINING PROTEIN"/>
    <property type="match status" value="1"/>
</dbReference>
<dbReference type="Gene3D" id="3.40.50.2300">
    <property type="match status" value="1"/>
</dbReference>
<reference evidence="5" key="1">
    <citation type="journal article" date="2010" name="Stand. Genomic Sci.">
        <title>Complete genome sequence of 'Thermobaculum terrenum' type strain (YNP1).</title>
        <authorList>
            <person name="Kiss H."/>
            <person name="Cleland D."/>
            <person name="Lapidus A."/>
            <person name="Lucas S."/>
            <person name="Glavina Del Rio T."/>
            <person name="Nolan M."/>
            <person name="Tice H."/>
            <person name="Han C."/>
            <person name="Goodwin L."/>
            <person name="Pitluck S."/>
            <person name="Liolios K."/>
            <person name="Ivanova N."/>
            <person name="Mavromatis K."/>
            <person name="Ovchinnikova G."/>
            <person name="Pati A."/>
            <person name="Chen A."/>
            <person name="Palaniappan K."/>
            <person name="Land M."/>
            <person name="Hauser L."/>
            <person name="Chang Y."/>
            <person name="Jeffries C."/>
            <person name="Lu M."/>
            <person name="Brettin T."/>
            <person name="Detter J."/>
            <person name="Goker M."/>
            <person name="Tindall B."/>
            <person name="Beck B."/>
            <person name="McDermott T."/>
            <person name="Woyke T."/>
            <person name="Bristow J."/>
            <person name="Eisen J."/>
            <person name="Markowitz V."/>
            <person name="Hugenholtz P."/>
            <person name="Kyrpides N."/>
            <person name="Klenk H."/>
            <person name="Cheng J."/>
        </authorList>
    </citation>
    <scope>NUCLEOTIDE SEQUENCE [LARGE SCALE GENOMIC DNA]</scope>
    <source>
        <strain evidence="5">ATCC BAA-798 / YNP1</strain>
    </source>
</reference>
<sequence>MHRGKIFVVDDLEDFRQLLEDVLSEQGYEVLSFERAADALAALQAQAPDLLITDIRLGNENGLGLVRTIRANAETRQLPVIICTAAILDLEEVEPIADPCLHVLPKPFEIADLVRDVSDLLARGCK</sequence>
<dbReference type="SMART" id="SM00448">
    <property type="entry name" value="REC"/>
    <property type="match status" value="1"/>
</dbReference>
<dbReference type="PANTHER" id="PTHR44591">
    <property type="entry name" value="STRESS RESPONSE REGULATOR PROTEIN 1"/>
    <property type="match status" value="1"/>
</dbReference>
<dbReference type="SUPFAM" id="SSF52172">
    <property type="entry name" value="CheY-like"/>
    <property type="match status" value="1"/>
</dbReference>
<dbReference type="EMBL" id="CP001826">
    <property type="protein sequence ID" value="ACZ43526.1"/>
    <property type="molecule type" value="Genomic_DNA"/>
</dbReference>
<evidence type="ECO:0000256" key="2">
    <source>
        <dbReference type="PROSITE-ProRule" id="PRU00169"/>
    </source>
</evidence>
<keyword evidence="1 2" id="KW-0597">Phosphoprotein</keyword>
<dbReference type="PROSITE" id="PS50110">
    <property type="entry name" value="RESPONSE_REGULATORY"/>
    <property type="match status" value="1"/>
</dbReference>
<evidence type="ECO:0000259" key="3">
    <source>
        <dbReference type="PROSITE" id="PS50110"/>
    </source>
</evidence>
<evidence type="ECO:0000256" key="1">
    <source>
        <dbReference type="ARBA" id="ARBA00022553"/>
    </source>
</evidence>
<dbReference type="eggNOG" id="COG0745">
    <property type="taxonomic scope" value="Bacteria"/>
</dbReference>
<proteinExistence type="predicted"/>
<accession>D1CIF5</accession>
<feature type="modified residue" description="4-aspartylphosphate" evidence="2">
    <location>
        <position position="54"/>
    </location>
</feature>
<name>D1CIF5_THET1</name>
<protein>
    <submittedName>
        <fullName evidence="4">Response regulator receiver protein</fullName>
    </submittedName>
</protein>
<dbReference type="Proteomes" id="UP000000323">
    <property type="component" value="Chromosome 2"/>
</dbReference>
<dbReference type="HOGENOM" id="CLU_000445_69_17_0"/>
<evidence type="ECO:0000313" key="4">
    <source>
        <dbReference type="EMBL" id="ACZ43526.1"/>
    </source>
</evidence>
<dbReference type="Pfam" id="PF00072">
    <property type="entry name" value="Response_reg"/>
    <property type="match status" value="1"/>
</dbReference>
<dbReference type="AlphaFoldDB" id="D1CIF5"/>